<dbReference type="GeneID" id="19886957"/>
<dbReference type="PANTHER" id="PTHR48022:SF14">
    <property type="entry name" value="MAJOR FACILITATOR SUPERFAMILY (MFS) PROFILE DOMAIN-CONTAINING PROTEIN-RELATED"/>
    <property type="match status" value="1"/>
</dbReference>
<feature type="chain" id="PRO_5003784109" description="Glucosidase 2 subunit beta" evidence="13">
    <location>
        <begin position="22"/>
        <end position="1123"/>
    </location>
</feature>
<protein>
    <recommendedName>
        <fullName evidence="3">Glucosidase 2 subunit beta</fullName>
    </recommendedName>
</protein>
<dbReference type="InterPro" id="IPR036259">
    <property type="entry name" value="MFS_trans_sf"/>
</dbReference>
<keyword evidence="10" id="KW-0175">Coiled coil</keyword>
<feature type="region of interest" description="Disordered" evidence="11">
    <location>
        <begin position="1085"/>
        <end position="1123"/>
    </location>
</feature>
<evidence type="ECO:0000256" key="8">
    <source>
        <dbReference type="ARBA" id="ARBA00023136"/>
    </source>
</evidence>
<feature type="transmembrane region" description="Helical" evidence="12">
    <location>
        <begin position="966"/>
        <end position="993"/>
    </location>
</feature>
<dbReference type="PROSITE" id="PS50850">
    <property type="entry name" value="MFS"/>
    <property type="match status" value="1"/>
</dbReference>
<evidence type="ECO:0000259" key="15">
    <source>
        <dbReference type="PROSITE" id="PS51914"/>
    </source>
</evidence>
<feature type="compositionally biased region" description="Basic and acidic residues" evidence="11">
    <location>
        <begin position="387"/>
        <end position="417"/>
    </location>
</feature>
<dbReference type="GO" id="GO:0016020">
    <property type="term" value="C:membrane"/>
    <property type="evidence" value="ECO:0007669"/>
    <property type="project" value="UniProtKB-SubCell"/>
</dbReference>
<keyword evidence="8 12" id="KW-0472">Membrane</keyword>
<feature type="transmembrane region" description="Helical" evidence="12">
    <location>
        <begin position="776"/>
        <end position="799"/>
    </location>
</feature>
<dbReference type="Proteomes" id="UP000002762">
    <property type="component" value="Unassembled WGS sequence"/>
</dbReference>
<evidence type="ECO:0000256" key="12">
    <source>
        <dbReference type="SAM" id="Phobius"/>
    </source>
</evidence>
<feature type="transmembrane region" description="Helical" evidence="12">
    <location>
        <begin position="655"/>
        <end position="681"/>
    </location>
</feature>
<dbReference type="InterPro" id="IPR050360">
    <property type="entry name" value="MFS_Sugar_Transporters"/>
</dbReference>
<feature type="domain" description="Major facilitator superfamily (MFS) profile" evidence="14">
    <location>
        <begin position="658"/>
        <end position="1058"/>
    </location>
</feature>
<evidence type="ECO:0000256" key="2">
    <source>
        <dbReference type="ARBA" id="ARBA00010992"/>
    </source>
</evidence>
<organism evidence="16 17">
    <name type="scientific">Beauveria bassiana (strain ARSEF 2860)</name>
    <name type="common">White muscardine disease fungus</name>
    <name type="synonym">Tritirachium shiotae</name>
    <dbReference type="NCBI Taxonomy" id="655819"/>
    <lineage>
        <taxon>Eukaryota</taxon>
        <taxon>Fungi</taxon>
        <taxon>Dikarya</taxon>
        <taxon>Ascomycota</taxon>
        <taxon>Pezizomycotina</taxon>
        <taxon>Sordariomycetes</taxon>
        <taxon>Hypocreomycetidae</taxon>
        <taxon>Hypocreales</taxon>
        <taxon>Cordycipitaceae</taxon>
        <taxon>Beauveria</taxon>
    </lineage>
</organism>
<evidence type="ECO:0000256" key="1">
    <source>
        <dbReference type="ARBA" id="ARBA00004141"/>
    </source>
</evidence>
<evidence type="ECO:0000256" key="10">
    <source>
        <dbReference type="SAM" id="Coils"/>
    </source>
</evidence>
<feature type="transmembrane region" description="Helical" evidence="12">
    <location>
        <begin position="702"/>
        <end position="720"/>
    </location>
</feature>
<comment type="similarity">
    <text evidence="2">Belongs to the major facilitator superfamily. Sugar transporter (TC 2.A.1.1) family.</text>
</comment>
<dbReference type="Pfam" id="PF00083">
    <property type="entry name" value="Sugar_tr"/>
    <property type="match status" value="2"/>
</dbReference>
<dbReference type="SUPFAM" id="SSF103473">
    <property type="entry name" value="MFS general substrate transporter"/>
    <property type="match status" value="1"/>
</dbReference>
<dbReference type="PRINTS" id="PR00171">
    <property type="entry name" value="SUGRTRNSPORT"/>
</dbReference>
<comment type="subcellular location">
    <subcellularLocation>
        <location evidence="1">Membrane</location>
        <topology evidence="1">Multi-pass membrane protein</topology>
    </subcellularLocation>
</comment>
<dbReference type="EMBL" id="JH725157">
    <property type="protein sequence ID" value="EJP67371.1"/>
    <property type="molecule type" value="Genomic_DNA"/>
</dbReference>
<reference evidence="16 17" key="1">
    <citation type="journal article" date="2012" name="Sci. Rep.">
        <title>Genomic perspectives on the evolution of fungal entomopathogenicity in Beauveria bassiana.</title>
        <authorList>
            <person name="Xiao G."/>
            <person name="Ying S.H."/>
            <person name="Zheng P."/>
            <person name="Wang Z.L."/>
            <person name="Zhang S."/>
            <person name="Xie X.Q."/>
            <person name="Shang Y."/>
            <person name="St Leger R.J."/>
            <person name="Zhao G.P."/>
            <person name="Wang C."/>
            <person name="Feng M.G."/>
        </authorList>
    </citation>
    <scope>NUCLEOTIDE SEQUENCE [LARGE SCALE GENOMIC DNA]</scope>
    <source>
        <strain evidence="16 17">ARSEF 2860</strain>
    </source>
</reference>
<dbReference type="OrthoDB" id="28322at2759"/>
<dbReference type="SUPFAM" id="SSF50911">
    <property type="entry name" value="Mannose 6-phosphate receptor domain"/>
    <property type="match status" value="1"/>
</dbReference>
<keyword evidence="4" id="KW-0813">Transport</keyword>
<dbReference type="Pfam" id="PF12999">
    <property type="entry name" value="PRKCSH-like"/>
    <property type="match status" value="2"/>
</dbReference>
<keyword evidence="17" id="KW-1185">Reference proteome</keyword>
<evidence type="ECO:0000256" key="9">
    <source>
        <dbReference type="ARBA" id="ARBA00023157"/>
    </source>
</evidence>
<evidence type="ECO:0000256" key="6">
    <source>
        <dbReference type="ARBA" id="ARBA00022729"/>
    </source>
</evidence>
<feature type="transmembrane region" description="Helical" evidence="12">
    <location>
        <begin position="726"/>
        <end position="743"/>
    </location>
</feature>
<keyword evidence="5 12" id="KW-0812">Transmembrane</keyword>
<feature type="transmembrane region" description="Helical" evidence="12">
    <location>
        <begin position="871"/>
        <end position="892"/>
    </location>
</feature>
<dbReference type="Gene3D" id="1.20.1250.20">
    <property type="entry name" value="MFS general substrate transporter like domains"/>
    <property type="match status" value="2"/>
</dbReference>
<dbReference type="InterPro" id="IPR036607">
    <property type="entry name" value="PRKCSH"/>
</dbReference>
<evidence type="ECO:0000256" key="11">
    <source>
        <dbReference type="SAM" id="MobiDB-lite"/>
    </source>
</evidence>
<evidence type="ECO:0000256" key="3">
    <source>
        <dbReference type="ARBA" id="ARBA00022387"/>
    </source>
</evidence>
<dbReference type="InterPro" id="IPR044865">
    <property type="entry name" value="MRH_dom"/>
</dbReference>
<dbReference type="Pfam" id="PF13015">
    <property type="entry name" value="PRKCSH_1"/>
    <property type="match status" value="1"/>
</dbReference>
<dbReference type="GO" id="GO:0005351">
    <property type="term" value="F:carbohydrate:proton symporter activity"/>
    <property type="evidence" value="ECO:0007669"/>
    <property type="project" value="TreeGrafter"/>
</dbReference>
<feature type="region of interest" description="Disordered" evidence="11">
    <location>
        <begin position="380"/>
        <end position="417"/>
    </location>
</feature>
<evidence type="ECO:0000256" key="4">
    <source>
        <dbReference type="ARBA" id="ARBA00022448"/>
    </source>
</evidence>
<dbReference type="Gene3D" id="2.70.130.10">
    <property type="entry name" value="Mannose-6-phosphate receptor binding domain"/>
    <property type="match status" value="1"/>
</dbReference>
<sequence>MQKSRNFAVLTTLGFLSAAAAGSIPRGVSPEFVSHYQAKDSFRCIANPNIEISLSRVNDNTCDCPDGSDEPGTAACAHIDPLSPQQPLPGSSSGTTKANHSLPGFWCENKGHIGAYVPFVYVNDGICDYDLCCDGSEEYASVGGTKCDNRCAEIGKEYRRLAEIKEKKMNDAQTQRSKMISDSEALRKQTETHITELEDEIRKITAQKNVLDAKYKELQKKDRNRVVKSGSGGKLGVLLGQAKSRVNELRETLTKVADERDKLRIKVNELDTVLRKLKEEYNPNFNDEGVKAAVKFFEDFAAREAEQPSAEGDDVSSVLAEDGEHSGINWVEFESSDDDTDILYSLDAYLPVSLREFIQNQKAAIRDWLVDNGLLAEKGNTASESQATREAREAKETAERDLQRKEQELENEKSELSKDYGPSQIFRSLKGQCIEIDAGEYTYELCWLDKTSQKSKKGHGNTNMGNFKRIDHEVADDEERLDGKSLGKGTRMVMRYEDGQACWNGPNRRTDVWLGCSDKEELWRVTEAEKCVYKMEVGTPAACDEQLASEAHIKDELKLYYNATAVSVSTVSVGNVSEGRGHSSHQINTRKETLMYTILKTFGAGDGDMSITSLGQIHADNVQVSPRHITGQSCSTSGKKKEMNLPKQPAGTRRLFMICLQLALGSSIWGYNIGILSSVLVHPGWRGALHDPEPAQKGLVTGFYYVGTLISYVFLAHPLADLLGRRYAAQVGTLVLCLGALVMAAAAGRYALCIMVVGRGICGLGVGVVSTAGQYWGWRMLILVQLLPALIFAAMLPYIPETPRWLLQTGDMEKASKVLHWLREDVDEPADIAHELHAINRDIEAYRQGQDSFFAKSLALFREKPLFARMWRAFLLQFMAQMCGATAIKYYLPTLLKALGLGTRLALMAGAVEMTAKIGLTVVEMWIIDRFGRKACLAGGSVVMAVAMLINGALPQIFPKNVSTVADAICIAFIFVYAMGYSLGLGPAAWVYSSEIFPTTYRARGLNFAASGGSIGSIIVAQIWPMGVAKFGSGIYFFFFAVNAICVPVIWLLYPETKGCALEDMDLLFQRCSRAGTSMDLHGLADQEEDQEPPGVVATRNNSADRGPETGNEAAEAQPLLLQ</sequence>
<evidence type="ECO:0000313" key="16">
    <source>
        <dbReference type="EMBL" id="EJP67371.1"/>
    </source>
</evidence>
<dbReference type="PANTHER" id="PTHR48022">
    <property type="entry name" value="PLASTIDIC GLUCOSE TRANSPORTER 4"/>
    <property type="match status" value="1"/>
</dbReference>
<evidence type="ECO:0000259" key="14">
    <source>
        <dbReference type="PROSITE" id="PS50850"/>
    </source>
</evidence>
<evidence type="ECO:0000256" key="5">
    <source>
        <dbReference type="ARBA" id="ARBA00022692"/>
    </source>
</evidence>
<dbReference type="InterPro" id="IPR009011">
    <property type="entry name" value="Man6P_isomerase_rcpt-bd_dom_sf"/>
</dbReference>
<feature type="transmembrane region" description="Helical" evidence="12">
    <location>
        <begin position="935"/>
        <end position="954"/>
    </location>
</feature>
<accession>J5JYZ9</accession>
<dbReference type="InterPro" id="IPR005828">
    <property type="entry name" value="MFS_sugar_transport-like"/>
</dbReference>
<feature type="transmembrane region" description="Helical" evidence="12">
    <location>
        <begin position="1005"/>
        <end position="1024"/>
    </location>
</feature>
<evidence type="ECO:0000313" key="17">
    <source>
        <dbReference type="Proteomes" id="UP000002762"/>
    </source>
</evidence>
<keyword evidence="7 12" id="KW-1133">Transmembrane helix</keyword>
<dbReference type="InterPro" id="IPR003663">
    <property type="entry name" value="Sugar/inositol_transpt"/>
</dbReference>
<evidence type="ECO:0000256" key="7">
    <source>
        <dbReference type="ARBA" id="ARBA00022989"/>
    </source>
</evidence>
<feature type="domain" description="MRH" evidence="15">
    <location>
        <begin position="431"/>
        <end position="545"/>
    </location>
</feature>
<dbReference type="PROSITE" id="PS51914">
    <property type="entry name" value="MRH"/>
    <property type="match status" value="1"/>
</dbReference>
<feature type="signal peptide" evidence="13">
    <location>
        <begin position="1"/>
        <end position="21"/>
    </location>
</feature>
<feature type="transmembrane region" description="Helical" evidence="12">
    <location>
        <begin position="750"/>
        <end position="770"/>
    </location>
</feature>
<dbReference type="InterPro" id="IPR020846">
    <property type="entry name" value="MFS_dom"/>
</dbReference>
<keyword evidence="9" id="KW-1015">Disulfide bond</keyword>
<name>J5JYZ9_BEAB2</name>
<feature type="transmembrane region" description="Helical" evidence="12">
    <location>
        <begin position="904"/>
        <end position="923"/>
    </location>
</feature>
<dbReference type="InParanoid" id="J5JYZ9"/>
<feature type="transmembrane region" description="Helical" evidence="12">
    <location>
        <begin position="1036"/>
        <end position="1054"/>
    </location>
</feature>
<dbReference type="HOGENOM" id="CLU_282576_0_0_1"/>
<gene>
    <name evidence="16" type="ORF">BBA_03945</name>
</gene>
<evidence type="ECO:0000256" key="13">
    <source>
        <dbReference type="SAM" id="SignalP"/>
    </source>
</evidence>
<feature type="coiled-coil region" evidence="10">
    <location>
        <begin position="180"/>
        <end position="280"/>
    </location>
</feature>
<dbReference type="RefSeq" id="XP_008597264.1">
    <property type="nucleotide sequence ID" value="XM_008599042.1"/>
</dbReference>
<dbReference type="InterPro" id="IPR028146">
    <property type="entry name" value="PRKCSH_N"/>
</dbReference>
<dbReference type="STRING" id="655819.J5JYZ9"/>
<keyword evidence="6 13" id="KW-0732">Signal</keyword>
<dbReference type="AlphaFoldDB" id="J5JYZ9"/>
<proteinExistence type="inferred from homology"/>